<keyword evidence="3" id="KW-1185">Reference proteome</keyword>
<evidence type="ECO:0000313" key="2">
    <source>
        <dbReference type="EMBL" id="KAF2763273.1"/>
    </source>
</evidence>
<dbReference type="GeneID" id="54483334"/>
<reference evidence="2" key="1">
    <citation type="journal article" date="2020" name="Stud. Mycol.">
        <title>101 Dothideomycetes genomes: a test case for predicting lifestyles and emergence of pathogens.</title>
        <authorList>
            <person name="Haridas S."/>
            <person name="Albert R."/>
            <person name="Binder M."/>
            <person name="Bloem J."/>
            <person name="Labutti K."/>
            <person name="Salamov A."/>
            <person name="Andreopoulos B."/>
            <person name="Baker S."/>
            <person name="Barry K."/>
            <person name="Bills G."/>
            <person name="Bluhm B."/>
            <person name="Cannon C."/>
            <person name="Castanera R."/>
            <person name="Culley D."/>
            <person name="Daum C."/>
            <person name="Ezra D."/>
            <person name="Gonzalez J."/>
            <person name="Henrissat B."/>
            <person name="Kuo A."/>
            <person name="Liang C."/>
            <person name="Lipzen A."/>
            <person name="Lutzoni F."/>
            <person name="Magnuson J."/>
            <person name="Mondo S."/>
            <person name="Nolan M."/>
            <person name="Ohm R."/>
            <person name="Pangilinan J."/>
            <person name="Park H.-J."/>
            <person name="Ramirez L."/>
            <person name="Alfaro M."/>
            <person name="Sun H."/>
            <person name="Tritt A."/>
            <person name="Yoshinaga Y."/>
            <person name="Zwiers L.-H."/>
            <person name="Turgeon B."/>
            <person name="Goodwin S."/>
            <person name="Spatafora J."/>
            <person name="Crous P."/>
            <person name="Grigoriev I."/>
        </authorList>
    </citation>
    <scope>NUCLEOTIDE SEQUENCE</scope>
    <source>
        <strain evidence="2">CBS 121739</strain>
    </source>
</reference>
<dbReference type="AlphaFoldDB" id="A0A6A6WM93"/>
<dbReference type="Proteomes" id="UP000799437">
    <property type="component" value="Unassembled WGS sequence"/>
</dbReference>
<evidence type="ECO:0000313" key="3">
    <source>
        <dbReference type="Proteomes" id="UP000799437"/>
    </source>
</evidence>
<dbReference type="OrthoDB" id="2357318at2759"/>
<dbReference type="PANTHER" id="PTHR39214">
    <property type="entry name" value="MICROBODY (PEROXISOME) BIOGENESIS PROTEIN PEROXIN 8 (EUROFUNG)"/>
    <property type="match status" value="1"/>
</dbReference>
<dbReference type="RefSeq" id="XP_033605724.1">
    <property type="nucleotide sequence ID" value="XM_033742280.1"/>
</dbReference>
<evidence type="ECO:0000256" key="1">
    <source>
        <dbReference type="SAM" id="MobiDB-lite"/>
    </source>
</evidence>
<name>A0A6A6WM93_9PEZI</name>
<feature type="region of interest" description="Disordered" evidence="1">
    <location>
        <begin position="669"/>
        <end position="693"/>
    </location>
</feature>
<dbReference type="EMBL" id="ML996565">
    <property type="protein sequence ID" value="KAF2763273.1"/>
    <property type="molecule type" value="Genomic_DNA"/>
</dbReference>
<organism evidence="2 3">
    <name type="scientific">Pseudovirgaria hyperparasitica</name>
    <dbReference type="NCBI Taxonomy" id="470096"/>
    <lineage>
        <taxon>Eukaryota</taxon>
        <taxon>Fungi</taxon>
        <taxon>Dikarya</taxon>
        <taxon>Ascomycota</taxon>
        <taxon>Pezizomycotina</taxon>
        <taxon>Dothideomycetes</taxon>
        <taxon>Dothideomycetes incertae sedis</taxon>
        <taxon>Acrospermales</taxon>
        <taxon>Acrospermaceae</taxon>
        <taxon>Pseudovirgaria</taxon>
    </lineage>
</organism>
<evidence type="ECO:0008006" key="4">
    <source>
        <dbReference type="Google" id="ProtNLM"/>
    </source>
</evidence>
<proteinExistence type="predicted"/>
<dbReference type="InterPro" id="IPR055334">
    <property type="entry name" value="PEX8-like"/>
</dbReference>
<feature type="region of interest" description="Disordered" evidence="1">
    <location>
        <begin position="561"/>
        <end position="580"/>
    </location>
</feature>
<gene>
    <name evidence="2" type="ORF">EJ05DRAFT_447683</name>
</gene>
<sequence>MPADRLLSTLLRSLQTYTDQQDTPRLLSTAAHLLATLSNPHNISLLTSQLLTAPALWTHPTGLETCLRILSVFHSAAGILVRHHNNIQTGETPTSIPGQISHLSLDDWARAVVRGADERSARWKHLLVLGGLLIGLGNGDDFEIAKGIRGTIEGALVRAVNLSLVERDDFGVLTVALVTNHAFPLIGDLERAQLDYDKLLPVLLGAAFFSSEGYQSAYFLGPIDPDVVEVPNARRFNWLASSPSFVQIEKTLSRPLVSAMGPLSRLIAHAVENVHNPWLVQTLMEDFVRFSQILLKQWRNTKLSQIDTSEEAAFLHEDALKSTIPQLWKLLRSSLFATTIVLRSVLGRILGDGHLASDSVAPVLATQTLHILRNLYFVSSRLGANSFSQYTFTYLTAMDILAQYPHVADSFTKEIRPLELGQIPKNPLDRTLDLFFLNTSEHFTLILPSQTNEELLVAAATPYLAAGGNRNLLPIFEAAHSVMLAVLSAPQSAQITAKHLPFYVDALFKVFPESLSPRQFRVAFKTLLRVTAPPSPLSATQPDLPAILLELIHERALHAPTQPLPDDIASPTPERADEGNAMPPLSEQSILIMTLLDSLPFLPIPLLEEWLPLCADLVNTVGDKAMRDVCRNRFWEVLISGEMDPERSQTCVAWWGTMGGRERLLYGDRGGEENGPFMSGALQDGPGSRESKL</sequence>
<protein>
    <recommendedName>
        <fullName evidence="4">Peroxisomal membrane protein Pex17</fullName>
    </recommendedName>
</protein>
<dbReference type="PANTHER" id="PTHR39214:SF1">
    <property type="entry name" value="MICROBODY (PEROXISOME) BIOGENESIS PROTEIN PEROXIN 8 (EUROFUNG)"/>
    <property type="match status" value="1"/>
</dbReference>
<dbReference type="Pfam" id="PF26001">
    <property type="entry name" value="Pex8"/>
    <property type="match status" value="1"/>
</dbReference>
<accession>A0A6A6WM93</accession>